<protein>
    <recommendedName>
        <fullName evidence="4">BON domain-containing protein</fullName>
    </recommendedName>
</protein>
<dbReference type="EMBL" id="CP066167">
    <property type="protein sequence ID" value="QQD18792.1"/>
    <property type="molecule type" value="Genomic_DNA"/>
</dbReference>
<feature type="chain" id="PRO_5032426001" description="BON domain-containing protein" evidence="1">
    <location>
        <begin position="24"/>
        <end position="106"/>
    </location>
</feature>
<accession>A0A7T4R201</accession>
<evidence type="ECO:0000256" key="1">
    <source>
        <dbReference type="SAM" id="SignalP"/>
    </source>
</evidence>
<proteinExistence type="predicted"/>
<organism evidence="2 3">
    <name type="scientific">Spongiibacter nanhainus</name>
    <dbReference type="NCBI Taxonomy" id="2794344"/>
    <lineage>
        <taxon>Bacteria</taxon>
        <taxon>Pseudomonadati</taxon>
        <taxon>Pseudomonadota</taxon>
        <taxon>Gammaproteobacteria</taxon>
        <taxon>Cellvibrionales</taxon>
        <taxon>Spongiibacteraceae</taxon>
        <taxon>Spongiibacter</taxon>
    </lineage>
</organism>
<keyword evidence="1" id="KW-0732">Signal</keyword>
<dbReference type="AlphaFoldDB" id="A0A7T4R201"/>
<name>A0A7T4R201_9GAMM</name>
<feature type="signal peptide" evidence="1">
    <location>
        <begin position="1"/>
        <end position="23"/>
    </location>
</feature>
<sequence>MDTLKTVLAATLLLFGVAVQANSGDLMVAEATGPFTSSPAEQALTQKAIETLQADEKLKGVITVETHGNTVNLAGTVHSVAMIYRSVEVLRDNGVDNVDVNRLESD</sequence>
<evidence type="ECO:0000313" key="2">
    <source>
        <dbReference type="EMBL" id="QQD18792.1"/>
    </source>
</evidence>
<dbReference type="Proteomes" id="UP000596063">
    <property type="component" value="Chromosome"/>
</dbReference>
<evidence type="ECO:0000313" key="3">
    <source>
        <dbReference type="Proteomes" id="UP000596063"/>
    </source>
</evidence>
<gene>
    <name evidence="2" type="ORF">I6N98_02705</name>
</gene>
<reference evidence="2 3" key="1">
    <citation type="submission" date="2020-12" db="EMBL/GenBank/DDBJ databases">
        <authorList>
            <person name="Shan Y."/>
        </authorList>
    </citation>
    <scope>NUCLEOTIDE SEQUENCE [LARGE SCALE GENOMIC DNA]</scope>
    <source>
        <strain evidence="3">csc3.9</strain>
    </source>
</reference>
<evidence type="ECO:0008006" key="4">
    <source>
        <dbReference type="Google" id="ProtNLM"/>
    </source>
</evidence>
<dbReference type="RefSeq" id="WP_198570281.1">
    <property type="nucleotide sequence ID" value="NZ_CP066167.1"/>
</dbReference>
<keyword evidence="3" id="KW-1185">Reference proteome</keyword>
<dbReference type="KEGG" id="snan:I6N98_02705"/>